<dbReference type="PROSITE" id="PS51257">
    <property type="entry name" value="PROKAR_LIPOPROTEIN"/>
    <property type="match status" value="1"/>
</dbReference>
<evidence type="ECO:0000256" key="1">
    <source>
        <dbReference type="SAM" id="SignalP"/>
    </source>
</evidence>
<protein>
    <recommendedName>
        <fullName evidence="4">Lipoprotein</fullName>
    </recommendedName>
</protein>
<evidence type="ECO:0008006" key="4">
    <source>
        <dbReference type="Google" id="ProtNLM"/>
    </source>
</evidence>
<dbReference type="KEGG" id="mgo:AFA91_31930"/>
<sequence length="185" mass="19830">MCRRVVEAAAVAVTAVVTAAACSHTVTGTAQRAQPDPADPSRSYGYVDDRCGLLVDSTVQETLGADNIVRPYSGAVCQYVLSRRAAPDSQGEPSMIDVVFSWFETGTLQREREVAEQRAATITDTVIERQQAFLARRDVTGAACSATAAAGSGVLSWWVQFRGKKSGDPCKDAEKLLSRTLQSEL</sequence>
<feature type="chain" id="PRO_5038420296" description="Lipoprotein" evidence="1">
    <location>
        <begin position="20"/>
        <end position="185"/>
    </location>
</feature>
<dbReference type="OrthoDB" id="4761308at2"/>
<dbReference type="InterPro" id="IPR024520">
    <property type="entry name" value="DUF3558"/>
</dbReference>
<organism evidence="2 3">
    <name type="scientific">Mycolicibacterium goodii</name>
    <name type="common">Mycobacterium goodii</name>
    <dbReference type="NCBI Taxonomy" id="134601"/>
    <lineage>
        <taxon>Bacteria</taxon>
        <taxon>Bacillati</taxon>
        <taxon>Actinomycetota</taxon>
        <taxon>Actinomycetes</taxon>
        <taxon>Mycobacteriales</taxon>
        <taxon>Mycobacteriaceae</taxon>
        <taxon>Mycolicibacterium</taxon>
    </lineage>
</organism>
<dbReference type="Proteomes" id="UP000062255">
    <property type="component" value="Chromosome"/>
</dbReference>
<name>A0A0K0XEI1_MYCGD</name>
<dbReference type="Pfam" id="PF12079">
    <property type="entry name" value="DUF3558"/>
    <property type="match status" value="1"/>
</dbReference>
<evidence type="ECO:0000313" key="3">
    <source>
        <dbReference type="Proteomes" id="UP000062255"/>
    </source>
</evidence>
<feature type="signal peptide" evidence="1">
    <location>
        <begin position="1"/>
        <end position="19"/>
    </location>
</feature>
<dbReference type="AlphaFoldDB" id="A0A0K0XEI1"/>
<dbReference type="STRING" id="134601.AFA91_31930"/>
<accession>A0A0K0XEI1</accession>
<keyword evidence="1" id="KW-0732">Signal</keyword>
<reference evidence="2 3" key="1">
    <citation type="submission" date="2015-07" db="EMBL/GenBank/DDBJ databases">
        <title>Complete genome sequence of Mycobacterium goodii X7B, a facultative thermophilic biodesulfurizing bacterium.</title>
        <authorList>
            <person name="Yu B."/>
            <person name="Li F."/>
            <person name="Xu P."/>
        </authorList>
    </citation>
    <scope>NUCLEOTIDE SEQUENCE [LARGE SCALE GENOMIC DNA]</scope>
    <source>
        <strain evidence="2 3">X7B</strain>
    </source>
</reference>
<dbReference type="EMBL" id="CP012150">
    <property type="protein sequence ID" value="AKS35767.1"/>
    <property type="molecule type" value="Genomic_DNA"/>
</dbReference>
<proteinExistence type="predicted"/>
<dbReference type="PATRIC" id="fig|134601.6.peg.6605"/>
<gene>
    <name evidence="2" type="ORF">AFA91_31930</name>
</gene>
<dbReference type="RefSeq" id="WP_049748211.1">
    <property type="nucleotide sequence ID" value="NZ_CP012150.1"/>
</dbReference>
<evidence type="ECO:0000313" key="2">
    <source>
        <dbReference type="EMBL" id="AKS35767.1"/>
    </source>
</evidence>